<organism evidence="2 3">
    <name type="scientific">Nocardioides seonyuensis</name>
    <dbReference type="NCBI Taxonomy" id="2518371"/>
    <lineage>
        <taxon>Bacteria</taxon>
        <taxon>Bacillati</taxon>
        <taxon>Actinomycetota</taxon>
        <taxon>Actinomycetes</taxon>
        <taxon>Propionibacteriales</taxon>
        <taxon>Nocardioidaceae</taxon>
        <taxon>Nocardioides</taxon>
    </lineage>
</organism>
<gene>
    <name evidence="2" type="ORF">EXE58_07265</name>
</gene>
<evidence type="ECO:0008006" key="4">
    <source>
        <dbReference type="Google" id="ProtNLM"/>
    </source>
</evidence>
<sequence>MPEPSNTVPRRAVTKAAAWSVPAVGVITAAPAFAASPSLPPFVGSRLLTYRVWAKPNGVVPLPSQPGPPYTTPPGTVDLGIWTVHTSPGTFRTFPPDDLSLHRWVVEMTMSPEGIDLLRAFGVAEVRGSMVHNFTVAGDVVAPGSRTAELTIWQPVPAEGDILLTARGETAWETPTADYGSFLTFPGSWTATLTTEGSIFIDTIGFAAALDPGGQEVYAGPTLIYPYIVD</sequence>
<proteinExistence type="predicted"/>
<evidence type="ECO:0000256" key="1">
    <source>
        <dbReference type="SAM" id="SignalP"/>
    </source>
</evidence>
<dbReference type="Proteomes" id="UP000294853">
    <property type="component" value="Chromosome"/>
</dbReference>
<dbReference type="KEGG" id="nsn:EXE58_07265"/>
<dbReference type="RefSeq" id="WP_135267265.1">
    <property type="nucleotide sequence ID" value="NZ_CP038436.1"/>
</dbReference>
<protein>
    <recommendedName>
        <fullName evidence="4">Htaa domain-containing protein</fullName>
    </recommendedName>
</protein>
<dbReference type="EMBL" id="CP038436">
    <property type="protein sequence ID" value="QBX55273.1"/>
    <property type="molecule type" value="Genomic_DNA"/>
</dbReference>
<accession>A0A4P7IFB8</accession>
<evidence type="ECO:0000313" key="2">
    <source>
        <dbReference type="EMBL" id="QBX55273.1"/>
    </source>
</evidence>
<evidence type="ECO:0000313" key="3">
    <source>
        <dbReference type="Proteomes" id="UP000294853"/>
    </source>
</evidence>
<reference evidence="2 3" key="1">
    <citation type="submission" date="2019-03" db="EMBL/GenBank/DDBJ databases">
        <title>Three New Species of Nocardioides, Nocardioides euryhalodurans sp. nov., Nocardioides seonyuensis sp. nov. and Nocardioides eburneoflavus sp. nov. Iolated from Soil.</title>
        <authorList>
            <person name="Roh S.G."/>
            <person name="Lee C."/>
            <person name="Kim M.-K."/>
            <person name="Kim S.B."/>
        </authorList>
    </citation>
    <scope>NUCLEOTIDE SEQUENCE [LARGE SCALE GENOMIC DNA]</scope>
    <source>
        <strain evidence="2 3">MMS17-SY207-3</strain>
    </source>
</reference>
<keyword evidence="3" id="KW-1185">Reference proteome</keyword>
<dbReference type="AlphaFoldDB" id="A0A4P7IFB8"/>
<name>A0A4P7IFB8_9ACTN</name>
<keyword evidence="1" id="KW-0732">Signal</keyword>
<feature type="chain" id="PRO_5020202442" description="Htaa domain-containing protein" evidence="1">
    <location>
        <begin position="35"/>
        <end position="230"/>
    </location>
</feature>
<feature type="signal peptide" evidence="1">
    <location>
        <begin position="1"/>
        <end position="34"/>
    </location>
</feature>
<dbReference type="OrthoDB" id="5149549at2"/>